<dbReference type="Proteomes" id="UP000655588">
    <property type="component" value="Unassembled WGS sequence"/>
</dbReference>
<dbReference type="Gene3D" id="3.40.50.720">
    <property type="entry name" value="NAD(P)-binding Rossmann-like Domain"/>
    <property type="match status" value="1"/>
</dbReference>
<organism evidence="3 4">
    <name type="scientific">Frieseomelitta varia</name>
    <dbReference type="NCBI Taxonomy" id="561572"/>
    <lineage>
        <taxon>Eukaryota</taxon>
        <taxon>Metazoa</taxon>
        <taxon>Ecdysozoa</taxon>
        <taxon>Arthropoda</taxon>
        <taxon>Hexapoda</taxon>
        <taxon>Insecta</taxon>
        <taxon>Pterygota</taxon>
        <taxon>Neoptera</taxon>
        <taxon>Endopterygota</taxon>
        <taxon>Hymenoptera</taxon>
        <taxon>Apocrita</taxon>
        <taxon>Aculeata</taxon>
        <taxon>Apoidea</taxon>
        <taxon>Anthophila</taxon>
        <taxon>Apidae</taxon>
        <taxon>Frieseomelitta</taxon>
    </lineage>
</organism>
<dbReference type="PANTHER" id="PTHR11092:SF0">
    <property type="entry name" value="EPIMERASE FAMILY PROTEIN SDR39U1"/>
    <property type="match status" value="1"/>
</dbReference>
<evidence type="ECO:0008006" key="5">
    <source>
        <dbReference type="Google" id="ProtNLM"/>
    </source>
</evidence>
<dbReference type="InterPro" id="IPR013549">
    <property type="entry name" value="DUF1731"/>
</dbReference>
<comment type="caution">
    <text evidence="3">The sequence shown here is derived from an EMBL/GenBank/DDBJ whole genome shotgun (WGS) entry which is preliminary data.</text>
</comment>
<feature type="domain" description="DUF1731" evidence="2">
    <location>
        <begin position="260"/>
        <end position="305"/>
    </location>
</feature>
<evidence type="ECO:0000259" key="1">
    <source>
        <dbReference type="Pfam" id="PF01370"/>
    </source>
</evidence>
<proteinExistence type="predicted"/>
<evidence type="ECO:0000259" key="2">
    <source>
        <dbReference type="Pfam" id="PF08338"/>
    </source>
</evidence>
<dbReference type="EMBL" id="WNWW01000564">
    <property type="protein sequence ID" value="KAF3423449.1"/>
    <property type="molecule type" value="Genomic_DNA"/>
</dbReference>
<name>A0A833VX01_9HYME</name>
<dbReference type="SUPFAM" id="SSF51735">
    <property type="entry name" value="NAD(P)-binding Rossmann-fold domains"/>
    <property type="match status" value="1"/>
</dbReference>
<dbReference type="InterPro" id="IPR010099">
    <property type="entry name" value="SDR39U1"/>
</dbReference>
<dbReference type="InterPro" id="IPR001509">
    <property type="entry name" value="Epimerase_deHydtase"/>
</dbReference>
<dbReference type="AlphaFoldDB" id="A0A833VX01"/>
<dbReference type="Pfam" id="PF08338">
    <property type="entry name" value="DUF1731"/>
    <property type="match status" value="1"/>
</dbReference>
<reference evidence="3" key="1">
    <citation type="submission" date="2019-11" db="EMBL/GenBank/DDBJ databases">
        <title>The nuclear and mitochondrial genomes of Frieseomelitta varia - a highly eusocial stingless bee (Meliponini) with a permanently sterile worker caste.</title>
        <authorList>
            <person name="Freitas F.C.P."/>
            <person name="Lourenco A.P."/>
            <person name="Nunes F.M.F."/>
            <person name="Paschoal A.R."/>
            <person name="Abreu F.C.P."/>
            <person name="Barbin F.O."/>
            <person name="Bataglia L."/>
            <person name="Cardoso-Junior C.A.M."/>
            <person name="Cervoni M.S."/>
            <person name="Silva S.R."/>
            <person name="Dalarmi F."/>
            <person name="Del Lama M.A."/>
            <person name="Depintor T.S."/>
            <person name="Ferreira K.M."/>
            <person name="Goria P.S."/>
            <person name="Jaskot M.C."/>
            <person name="Lago D.C."/>
            <person name="Luna-Lucena D."/>
            <person name="Moda L.M."/>
            <person name="Nascimento L."/>
            <person name="Pedrino M."/>
            <person name="Rabico F.O."/>
            <person name="Sanches F.C."/>
            <person name="Santos D.E."/>
            <person name="Santos C.G."/>
            <person name="Vieira J."/>
            <person name="Lopes T.F."/>
            <person name="Barchuk A.R."/>
            <person name="Hartfelder K."/>
            <person name="Simoes Z.L.P."/>
            <person name="Bitondi M.M.G."/>
            <person name="Pinheiro D.G."/>
        </authorList>
    </citation>
    <scope>NUCLEOTIDE SEQUENCE</scope>
    <source>
        <strain evidence="3">USP_RPSP 00005682</strain>
        <tissue evidence="3">Whole individual</tissue>
    </source>
</reference>
<keyword evidence="4" id="KW-1185">Reference proteome</keyword>
<accession>A0A833VX01</accession>
<dbReference type="Pfam" id="PF01370">
    <property type="entry name" value="Epimerase"/>
    <property type="match status" value="1"/>
</dbReference>
<dbReference type="PANTHER" id="PTHR11092">
    <property type="entry name" value="SUGAR NUCLEOTIDE EPIMERASE RELATED"/>
    <property type="match status" value="1"/>
</dbReference>
<dbReference type="InterPro" id="IPR036291">
    <property type="entry name" value="NAD(P)-bd_dom_sf"/>
</dbReference>
<evidence type="ECO:0000313" key="3">
    <source>
        <dbReference type="EMBL" id="KAF3423449.1"/>
    </source>
</evidence>
<sequence>MTLKHVVIGKLHWLRLCISPRWWYRFYWDTDSISYTCISRMPGPNRISWHDLECYGLPENTTAVINVAGQNILDPKQRWSEGFKQNVINSRVETTKSLAKAITCTKANAFVTISGVSYYKPNNKEYTEESKCEKYDFLSVITSFQIVSELCHEWEAAAQLPKDSNIRQTTIRSGVVLGKTGGMIKQIYLPFFFGLGGPIANGNQYMPWIHISDLVNLFLFSIENKTVHGILNGVAPQIITNKEFTNAFASVIRRPACIPVPRIFLNSIFSKERAKIMLEGQKVIPKRVKELGFQYQYVDINCACAEN</sequence>
<feature type="domain" description="NAD-dependent epimerase/dehydratase" evidence="1">
    <location>
        <begin position="62"/>
        <end position="224"/>
    </location>
</feature>
<gene>
    <name evidence="3" type="ORF">E2986_05875</name>
</gene>
<protein>
    <recommendedName>
        <fullName evidence="5">Epimerase family protein SDR39U1</fullName>
    </recommendedName>
</protein>
<evidence type="ECO:0000313" key="4">
    <source>
        <dbReference type="Proteomes" id="UP000655588"/>
    </source>
</evidence>
<dbReference type="NCBIfam" id="TIGR01777">
    <property type="entry name" value="yfcH"/>
    <property type="match status" value="1"/>
</dbReference>